<feature type="binding site" evidence="4">
    <location>
        <begin position="81"/>
        <end position="82"/>
    </location>
    <ligand>
        <name>substrate</name>
    </ligand>
</feature>
<dbReference type="PANTHER" id="PTHR11707">
    <property type="entry name" value="L-ASPARAGINASE"/>
    <property type="match status" value="1"/>
</dbReference>
<feature type="domain" description="Asparaginase/glutaminase C-terminal" evidence="6">
    <location>
        <begin position="181"/>
        <end position="291"/>
    </location>
</feature>
<dbReference type="Gene3D" id="3.40.50.40">
    <property type="match status" value="1"/>
</dbReference>
<dbReference type="Proteomes" id="UP000185491">
    <property type="component" value="Chromosome"/>
</dbReference>
<evidence type="ECO:0000313" key="7">
    <source>
        <dbReference type="EMBL" id="APT92251.1"/>
    </source>
</evidence>
<dbReference type="PIRSF" id="PIRSF001220">
    <property type="entry name" value="L-ASNase_gatD"/>
    <property type="match status" value="1"/>
</dbReference>
<dbReference type="PROSITE" id="PS51732">
    <property type="entry name" value="ASN_GLN_ASE_3"/>
    <property type="match status" value="1"/>
</dbReference>
<dbReference type="Pfam" id="PF17763">
    <property type="entry name" value="Asparaginase_C"/>
    <property type="match status" value="1"/>
</dbReference>
<dbReference type="InterPro" id="IPR037152">
    <property type="entry name" value="L-asparaginase_N_sf"/>
</dbReference>
<evidence type="ECO:0000256" key="3">
    <source>
        <dbReference type="PIRSR" id="PIRSR001220-1"/>
    </source>
</evidence>
<keyword evidence="8" id="KW-1185">Reference proteome</keyword>
<dbReference type="Gene3D" id="3.40.50.1170">
    <property type="entry name" value="L-asparaginase, N-terminal domain"/>
    <property type="match status" value="1"/>
</dbReference>
<accession>A0A1L7D2N8</accession>
<dbReference type="InterPro" id="IPR006034">
    <property type="entry name" value="Asparaginase/glutaminase-like"/>
</dbReference>
<dbReference type="AlphaFoldDB" id="A0A1L7D2N8"/>
<proteinExistence type="inferred from homology"/>
<dbReference type="STRING" id="161895.CPHO_04360"/>
<dbReference type="OrthoDB" id="9788068at2"/>
<dbReference type="RefSeq" id="WP_075733536.1">
    <property type="nucleotide sequence ID" value="NZ_CP009249.1"/>
</dbReference>
<dbReference type="KEGG" id="cpho:CPHO_04360"/>
<dbReference type="InterPro" id="IPR040919">
    <property type="entry name" value="Asparaginase_C"/>
</dbReference>
<dbReference type="GO" id="GO:0004067">
    <property type="term" value="F:asparaginase activity"/>
    <property type="evidence" value="ECO:0007669"/>
    <property type="project" value="UniProtKB-UniRule"/>
</dbReference>
<evidence type="ECO:0000259" key="5">
    <source>
        <dbReference type="Pfam" id="PF00710"/>
    </source>
</evidence>
<dbReference type="Pfam" id="PF00710">
    <property type="entry name" value="Asparaginase"/>
    <property type="match status" value="1"/>
</dbReference>
<sequence>MTNILISTGGTIACTSINGALEPTKSAADLAALVDAPVEAVDFRQLDSSAMTLHDVDELVECVEDYASRPEVTRVVVTHGTDSMEETAVALALFHAGRTPVILTGAQRPFDAPAPDGPGNLRGALSVAPGTGGVFIHFGGATVPAWGATKQHTQSLNAFTAPETTAPNCLPLPRARLAEEKVTIIYAYPGAPGDMVDAAVAAGYAGIVVAAMGSGNVGPQMAAALDRALDAGVKVVISTRVAAGPVELIYGGAGGGNTLADKGAINAGRLRPGQARIVLAAALATQTDPAKLFA</sequence>
<feature type="binding site" evidence="4">
    <location>
        <position position="48"/>
    </location>
    <ligand>
        <name>substrate</name>
    </ligand>
</feature>
<evidence type="ECO:0000259" key="6">
    <source>
        <dbReference type="Pfam" id="PF17763"/>
    </source>
</evidence>
<evidence type="ECO:0000313" key="8">
    <source>
        <dbReference type="Proteomes" id="UP000185491"/>
    </source>
</evidence>
<reference evidence="7 8" key="1">
    <citation type="submission" date="2014-08" db="EMBL/GenBank/DDBJ databases">
        <title>Complete genome sequence of Corynebacterium phocae M408/89/1(T)(=DSM 44612(T)), isolated from the common seal (Phoca vitulina).</title>
        <authorList>
            <person name="Ruckert C."/>
            <person name="Albersmeier A."/>
            <person name="Winkler A."/>
            <person name="Kalinowski J."/>
        </authorList>
    </citation>
    <scope>NUCLEOTIDE SEQUENCE [LARGE SCALE GENOMIC DNA]</scope>
    <source>
        <strain evidence="7 8">M408/89/1</strain>
    </source>
</reference>
<comment type="similarity">
    <text evidence="1">Belongs to the asparaginase 1 family.</text>
</comment>
<dbReference type="EMBL" id="CP009249">
    <property type="protein sequence ID" value="APT92251.1"/>
    <property type="molecule type" value="Genomic_DNA"/>
</dbReference>
<feature type="active site" description="O-isoaspartyl threonine intermediate" evidence="3">
    <location>
        <position position="11"/>
    </location>
</feature>
<dbReference type="GO" id="GO:0006528">
    <property type="term" value="P:asparagine metabolic process"/>
    <property type="evidence" value="ECO:0007669"/>
    <property type="project" value="InterPro"/>
</dbReference>
<dbReference type="PRINTS" id="PR00139">
    <property type="entry name" value="ASNGLNASE"/>
</dbReference>
<dbReference type="PANTHER" id="PTHR11707:SF28">
    <property type="entry name" value="60 KDA LYSOPHOSPHOLIPASE"/>
    <property type="match status" value="1"/>
</dbReference>
<dbReference type="InterPro" id="IPR004550">
    <property type="entry name" value="AsnASE_II"/>
</dbReference>
<evidence type="ECO:0000256" key="2">
    <source>
        <dbReference type="ARBA" id="ARBA00022801"/>
    </source>
</evidence>
<feature type="domain" description="L-asparaginase N-terminal" evidence="5">
    <location>
        <begin position="5"/>
        <end position="165"/>
    </location>
</feature>
<dbReference type="SUPFAM" id="SSF53774">
    <property type="entry name" value="Glutaminase/Asparaginase"/>
    <property type="match status" value="1"/>
</dbReference>
<dbReference type="CDD" id="cd08964">
    <property type="entry name" value="L-asparaginase_II"/>
    <property type="match status" value="1"/>
</dbReference>
<dbReference type="InterPro" id="IPR036152">
    <property type="entry name" value="Asp/glu_Ase-like_sf"/>
</dbReference>
<dbReference type="SFLD" id="SFLDS00057">
    <property type="entry name" value="Glutaminase/Asparaginase"/>
    <property type="match status" value="1"/>
</dbReference>
<name>A0A1L7D2N8_9CORY</name>
<keyword evidence="2" id="KW-0378">Hydrolase</keyword>
<gene>
    <name evidence="7" type="ORF">CPHO_04360</name>
</gene>
<dbReference type="InterPro" id="IPR027473">
    <property type="entry name" value="L-asparaginase_C"/>
</dbReference>
<evidence type="ECO:0000256" key="1">
    <source>
        <dbReference type="ARBA" id="ARBA00010518"/>
    </source>
</evidence>
<organism evidence="7 8">
    <name type="scientific">Corynebacterium phocae</name>
    <dbReference type="NCBI Taxonomy" id="161895"/>
    <lineage>
        <taxon>Bacteria</taxon>
        <taxon>Bacillati</taxon>
        <taxon>Actinomycetota</taxon>
        <taxon>Actinomycetes</taxon>
        <taxon>Mycobacteriales</taxon>
        <taxon>Corynebacteriaceae</taxon>
        <taxon>Corynebacterium</taxon>
    </lineage>
</organism>
<dbReference type="SMART" id="SM00870">
    <property type="entry name" value="Asparaginase"/>
    <property type="match status" value="1"/>
</dbReference>
<dbReference type="PIRSF" id="PIRSF500176">
    <property type="entry name" value="L_ASNase"/>
    <property type="match status" value="1"/>
</dbReference>
<dbReference type="InterPro" id="IPR027474">
    <property type="entry name" value="L-asparaginase_N"/>
</dbReference>
<protein>
    <submittedName>
        <fullName evidence="7">Asparaginase</fullName>
    </submittedName>
</protein>
<evidence type="ECO:0000256" key="4">
    <source>
        <dbReference type="PIRSR" id="PIRSR001220-2"/>
    </source>
</evidence>